<dbReference type="InterPro" id="IPR050326">
    <property type="entry name" value="NAD_dep_DNA_ligaseB"/>
</dbReference>
<keyword evidence="2 9" id="KW-0436">Ligase</keyword>
<evidence type="ECO:0000256" key="3">
    <source>
        <dbReference type="ARBA" id="ARBA00022705"/>
    </source>
</evidence>
<dbReference type="GO" id="GO:0005524">
    <property type="term" value="F:ATP binding"/>
    <property type="evidence" value="ECO:0007669"/>
    <property type="project" value="InterPro"/>
</dbReference>
<evidence type="ECO:0000256" key="5">
    <source>
        <dbReference type="ARBA" id="ARBA00023204"/>
    </source>
</evidence>
<sequence length="292" mass="31076">MAAALALPQAWAESAQPDPKAVQPAQMMLAQEYRGQAVAGWLMSEKLDGVRAFWDGRQLIGRSGKAFTAPAWFTQGFPPFALDGELFAGRGRFELAAAAVHSSDPQAWQPLHYAVFDVPNAAGGLLQRLQVLRDYLAQSSATATAAAATGAAGAGPGRIRIVEQRPVADAAAAQAFLREVEAGGGEGVMLRHPHAAYPRGRSELLLKMKSAHDAECVVVAHHPGRGRLQGLLGSLSCENAQGRFRIGSGFSDRERSAPPPIGSTITYRYRGLTAKGLPRFATFVRIRPAQGD</sequence>
<comment type="cofactor">
    <cofactor evidence="1">
        <name>a divalent metal cation</name>
        <dbReference type="ChEBI" id="CHEBI:60240"/>
    </cofactor>
</comment>
<organism evidence="9 10">
    <name type="scientific">Vandammella animalimorsus</name>
    <dbReference type="NCBI Taxonomy" id="2029117"/>
    <lineage>
        <taxon>Bacteria</taxon>
        <taxon>Pseudomonadati</taxon>
        <taxon>Pseudomonadota</taxon>
        <taxon>Betaproteobacteria</taxon>
        <taxon>Burkholderiales</taxon>
        <taxon>Comamonadaceae</taxon>
        <taxon>Vandammella</taxon>
    </lineage>
</organism>
<name>A0A2A2AWN0_9BURK</name>
<reference evidence="9 10" key="1">
    <citation type="submission" date="2017-08" db="EMBL/GenBank/DDBJ databases">
        <title>WGS of Clinical strains of the CDC Group NO-1 linked to zoonotic infections in humans.</title>
        <authorList>
            <person name="Bernier A.-M."/>
            <person name="Bernard K."/>
        </authorList>
    </citation>
    <scope>NUCLEOTIDE SEQUENCE [LARGE SCALE GENOMIC DNA]</scope>
    <source>
        <strain evidence="9 10">NML120219</strain>
    </source>
</reference>
<dbReference type="PANTHER" id="PTHR47810">
    <property type="entry name" value="DNA LIGASE"/>
    <property type="match status" value="1"/>
</dbReference>
<feature type="domain" description="ATP-dependent DNA ligase family profile" evidence="7">
    <location>
        <begin position="41"/>
        <end position="209"/>
    </location>
</feature>
<protein>
    <submittedName>
        <fullName evidence="9">DNA ligase</fullName>
    </submittedName>
</protein>
<dbReference type="AlphaFoldDB" id="A0A2A2AWN0"/>
<keyword evidence="4" id="KW-0227">DNA damage</keyword>
<dbReference type="EMBL" id="NSJE01000008">
    <property type="protein sequence ID" value="PAT42995.1"/>
    <property type="molecule type" value="Genomic_DNA"/>
</dbReference>
<dbReference type="CDD" id="cd08041">
    <property type="entry name" value="OBF_kDNA_ligase_like"/>
    <property type="match status" value="1"/>
</dbReference>
<gene>
    <name evidence="9" type="ORF">CK621_06865</name>
</gene>
<feature type="domain" description="DNA ligase OB-like" evidence="8">
    <location>
        <begin position="223"/>
        <end position="287"/>
    </location>
</feature>
<dbReference type="Gene3D" id="3.30.470.30">
    <property type="entry name" value="DNA ligase/mRNA capping enzyme"/>
    <property type="match status" value="1"/>
</dbReference>
<dbReference type="GO" id="GO:0003910">
    <property type="term" value="F:DNA ligase (ATP) activity"/>
    <property type="evidence" value="ECO:0007669"/>
    <property type="project" value="UniProtKB-EC"/>
</dbReference>
<dbReference type="GO" id="GO:0006310">
    <property type="term" value="P:DNA recombination"/>
    <property type="evidence" value="ECO:0007669"/>
    <property type="project" value="InterPro"/>
</dbReference>
<evidence type="ECO:0000256" key="2">
    <source>
        <dbReference type="ARBA" id="ARBA00022598"/>
    </source>
</evidence>
<comment type="caution">
    <text evidence="9">The sequence shown here is derived from an EMBL/GenBank/DDBJ whole genome shotgun (WGS) entry which is preliminary data.</text>
</comment>
<evidence type="ECO:0000259" key="8">
    <source>
        <dbReference type="Pfam" id="PF14743"/>
    </source>
</evidence>
<dbReference type="NCBIfam" id="NF006592">
    <property type="entry name" value="PRK09125.1"/>
    <property type="match status" value="1"/>
</dbReference>
<dbReference type="GO" id="GO:0006260">
    <property type="term" value="P:DNA replication"/>
    <property type="evidence" value="ECO:0007669"/>
    <property type="project" value="UniProtKB-KW"/>
</dbReference>
<evidence type="ECO:0000256" key="6">
    <source>
        <dbReference type="ARBA" id="ARBA00034003"/>
    </source>
</evidence>
<evidence type="ECO:0000259" key="7">
    <source>
        <dbReference type="Pfam" id="PF01068"/>
    </source>
</evidence>
<evidence type="ECO:0000256" key="4">
    <source>
        <dbReference type="ARBA" id="ARBA00022763"/>
    </source>
</evidence>
<dbReference type="Gene3D" id="3.30.1490.70">
    <property type="match status" value="1"/>
</dbReference>
<keyword evidence="5" id="KW-0234">DNA repair</keyword>
<dbReference type="InterPro" id="IPR012340">
    <property type="entry name" value="NA-bd_OB-fold"/>
</dbReference>
<accession>A0A2A2AWN0</accession>
<proteinExistence type="predicted"/>
<dbReference type="SUPFAM" id="SSF56091">
    <property type="entry name" value="DNA ligase/mRNA capping enzyme, catalytic domain"/>
    <property type="match status" value="1"/>
</dbReference>
<dbReference type="InterPro" id="IPR012310">
    <property type="entry name" value="DNA_ligase_ATP-dep_cent"/>
</dbReference>
<dbReference type="Pfam" id="PF01068">
    <property type="entry name" value="DNA_ligase_A_M"/>
    <property type="match status" value="1"/>
</dbReference>
<dbReference type="Pfam" id="PF14743">
    <property type="entry name" value="DNA_ligase_OB_2"/>
    <property type="match status" value="1"/>
</dbReference>
<evidence type="ECO:0000256" key="1">
    <source>
        <dbReference type="ARBA" id="ARBA00001968"/>
    </source>
</evidence>
<dbReference type="CDD" id="cd07896">
    <property type="entry name" value="Adenylation_kDNA_ligase_like"/>
    <property type="match status" value="1"/>
</dbReference>
<dbReference type="PANTHER" id="PTHR47810:SF1">
    <property type="entry name" value="DNA LIGASE B"/>
    <property type="match status" value="1"/>
</dbReference>
<dbReference type="GO" id="GO:0006281">
    <property type="term" value="P:DNA repair"/>
    <property type="evidence" value="ECO:0007669"/>
    <property type="project" value="UniProtKB-KW"/>
</dbReference>
<dbReference type="Proteomes" id="UP000218439">
    <property type="component" value="Unassembled WGS sequence"/>
</dbReference>
<evidence type="ECO:0000313" key="9">
    <source>
        <dbReference type="EMBL" id="PAT42995.1"/>
    </source>
</evidence>
<dbReference type="InterPro" id="IPR029319">
    <property type="entry name" value="DNA_ligase_OB"/>
</dbReference>
<evidence type="ECO:0000313" key="10">
    <source>
        <dbReference type="Proteomes" id="UP000218439"/>
    </source>
</evidence>
<dbReference type="SUPFAM" id="SSF50249">
    <property type="entry name" value="Nucleic acid-binding proteins"/>
    <property type="match status" value="1"/>
</dbReference>
<dbReference type="Gene3D" id="2.40.50.140">
    <property type="entry name" value="Nucleic acid-binding proteins"/>
    <property type="match status" value="1"/>
</dbReference>
<keyword evidence="3" id="KW-0235">DNA replication</keyword>
<comment type="catalytic activity">
    <reaction evidence="6">
        <text>ATP + (deoxyribonucleotide)n-3'-hydroxyl + 5'-phospho-(deoxyribonucleotide)m = (deoxyribonucleotide)n+m + AMP + diphosphate.</text>
        <dbReference type="EC" id="6.5.1.1"/>
    </reaction>
</comment>